<dbReference type="AlphaFoldDB" id="A0AAN7PZN4"/>
<dbReference type="Proteomes" id="UP001353858">
    <property type="component" value="Unassembled WGS sequence"/>
</dbReference>
<protein>
    <submittedName>
        <fullName evidence="1">Uncharacterized protein</fullName>
    </submittedName>
</protein>
<organism evidence="1 2">
    <name type="scientific">Aquatica leii</name>
    <dbReference type="NCBI Taxonomy" id="1421715"/>
    <lineage>
        <taxon>Eukaryota</taxon>
        <taxon>Metazoa</taxon>
        <taxon>Ecdysozoa</taxon>
        <taxon>Arthropoda</taxon>
        <taxon>Hexapoda</taxon>
        <taxon>Insecta</taxon>
        <taxon>Pterygota</taxon>
        <taxon>Neoptera</taxon>
        <taxon>Endopterygota</taxon>
        <taxon>Coleoptera</taxon>
        <taxon>Polyphaga</taxon>
        <taxon>Elateriformia</taxon>
        <taxon>Elateroidea</taxon>
        <taxon>Lampyridae</taxon>
        <taxon>Luciolinae</taxon>
        <taxon>Aquatica</taxon>
    </lineage>
</organism>
<sequence length="121" mass="13558">MRLSNCPLCVRYDLHKKLSRFAVDENRRLDHSSIRPSVFRTAVGTGSLQAARLCPCFRQLRHVMLANSTPEVDGTASTKAKSGSSRWRLRRDGGGAKFCIGNFHHCQVILTERCDIAQQNA</sequence>
<evidence type="ECO:0000313" key="1">
    <source>
        <dbReference type="EMBL" id="KAK4880852.1"/>
    </source>
</evidence>
<keyword evidence="2" id="KW-1185">Reference proteome</keyword>
<proteinExistence type="predicted"/>
<accession>A0AAN7PZN4</accession>
<gene>
    <name evidence="1" type="ORF">RN001_004171</name>
</gene>
<dbReference type="EMBL" id="JARPUR010000002">
    <property type="protein sequence ID" value="KAK4880852.1"/>
    <property type="molecule type" value="Genomic_DNA"/>
</dbReference>
<comment type="caution">
    <text evidence="1">The sequence shown here is derived from an EMBL/GenBank/DDBJ whole genome shotgun (WGS) entry which is preliminary data.</text>
</comment>
<name>A0AAN7PZN4_9COLE</name>
<evidence type="ECO:0000313" key="2">
    <source>
        <dbReference type="Proteomes" id="UP001353858"/>
    </source>
</evidence>
<reference evidence="2" key="1">
    <citation type="submission" date="2023-01" db="EMBL/GenBank/DDBJ databases">
        <title>Key to firefly adult light organ development and bioluminescence: homeobox transcription factors regulate luciferase expression and transportation to peroxisome.</title>
        <authorList>
            <person name="Fu X."/>
        </authorList>
    </citation>
    <scope>NUCLEOTIDE SEQUENCE [LARGE SCALE GENOMIC DNA]</scope>
</reference>